<evidence type="ECO:0000256" key="1">
    <source>
        <dbReference type="ARBA" id="ARBA00004370"/>
    </source>
</evidence>
<dbReference type="GO" id="GO:0006355">
    <property type="term" value="P:regulation of DNA-templated transcription"/>
    <property type="evidence" value="ECO:0007669"/>
    <property type="project" value="InterPro"/>
</dbReference>
<evidence type="ECO:0000256" key="5">
    <source>
        <dbReference type="ARBA" id="ARBA00022777"/>
    </source>
</evidence>
<keyword evidence="4" id="KW-0547">Nucleotide-binding</keyword>
<dbReference type="GO" id="GO:0016020">
    <property type="term" value="C:membrane"/>
    <property type="evidence" value="ECO:0007669"/>
    <property type="project" value="UniProtKB-SubCell"/>
</dbReference>
<evidence type="ECO:0000256" key="6">
    <source>
        <dbReference type="ARBA" id="ARBA00022840"/>
    </source>
</evidence>
<dbReference type="OrthoDB" id="9774458at2"/>
<dbReference type="Pfam" id="PF21623">
    <property type="entry name" value="HK_sensor_dom_bact"/>
    <property type="match status" value="1"/>
</dbReference>
<protein>
    <submittedName>
        <fullName evidence="11">PAS domain S-box-containing protein</fullName>
    </submittedName>
</protein>
<evidence type="ECO:0000256" key="2">
    <source>
        <dbReference type="ARBA" id="ARBA00022553"/>
    </source>
</evidence>
<dbReference type="InterPro" id="IPR048760">
    <property type="entry name" value="VP0354-like_sensor_dom"/>
</dbReference>
<evidence type="ECO:0000256" key="7">
    <source>
        <dbReference type="ARBA" id="ARBA00023012"/>
    </source>
</evidence>
<dbReference type="Pfam" id="PF00989">
    <property type="entry name" value="PAS"/>
    <property type="match status" value="1"/>
</dbReference>
<keyword evidence="6" id="KW-0067">ATP-binding</keyword>
<evidence type="ECO:0000256" key="4">
    <source>
        <dbReference type="ARBA" id="ARBA00022741"/>
    </source>
</evidence>
<proteinExistence type="predicted"/>
<dbReference type="SMART" id="SM00091">
    <property type="entry name" value="PAS"/>
    <property type="match status" value="1"/>
</dbReference>
<dbReference type="GO" id="GO:0016301">
    <property type="term" value="F:kinase activity"/>
    <property type="evidence" value="ECO:0007669"/>
    <property type="project" value="UniProtKB-KW"/>
</dbReference>
<dbReference type="PROSITE" id="PS50112">
    <property type="entry name" value="PAS"/>
    <property type="match status" value="1"/>
</dbReference>
<accession>A0A495DDE1</accession>
<dbReference type="NCBIfam" id="TIGR00229">
    <property type="entry name" value="sensory_box"/>
    <property type="match status" value="1"/>
</dbReference>
<evidence type="ECO:0000256" key="8">
    <source>
        <dbReference type="SAM" id="Phobius"/>
    </source>
</evidence>
<evidence type="ECO:0000259" key="9">
    <source>
        <dbReference type="PROSITE" id="PS50112"/>
    </source>
</evidence>
<dbReference type="GO" id="GO:0000160">
    <property type="term" value="P:phosphorelay signal transduction system"/>
    <property type="evidence" value="ECO:0007669"/>
    <property type="project" value="UniProtKB-KW"/>
</dbReference>
<dbReference type="Proteomes" id="UP000273675">
    <property type="component" value="Unassembled WGS sequence"/>
</dbReference>
<name>A0A495DDE1_9PROT</name>
<dbReference type="SUPFAM" id="SSF103190">
    <property type="entry name" value="Sensory domain-like"/>
    <property type="match status" value="1"/>
</dbReference>
<evidence type="ECO:0000256" key="3">
    <source>
        <dbReference type="ARBA" id="ARBA00022679"/>
    </source>
</evidence>
<comment type="caution">
    <text evidence="11">The sequence shown here is derived from an EMBL/GenBank/DDBJ whole genome shotgun (WGS) entry which is preliminary data.</text>
</comment>
<feature type="transmembrane region" description="Helical" evidence="8">
    <location>
        <begin position="331"/>
        <end position="353"/>
    </location>
</feature>
<comment type="subcellular location">
    <subcellularLocation>
        <location evidence="1">Membrane</location>
    </subcellularLocation>
</comment>
<dbReference type="InterPro" id="IPR013767">
    <property type="entry name" value="PAS_fold"/>
</dbReference>
<dbReference type="PANTHER" id="PTHR44757">
    <property type="entry name" value="DIGUANYLATE CYCLASE DGCP"/>
    <property type="match status" value="1"/>
</dbReference>
<dbReference type="InterPro" id="IPR035965">
    <property type="entry name" value="PAS-like_dom_sf"/>
</dbReference>
<keyword evidence="2" id="KW-0597">Phosphoprotein</keyword>
<dbReference type="SUPFAM" id="SSF55785">
    <property type="entry name" value="PYP-like sensor domain (PAS domain)"/>
    <property type="match status" value="1"/>
</dbReference>
<organism evidence="11 12">
    <name type="scientific">Maricaulis maris</name>
    <dbReference type="NCBI Taxonomy" id="74318"/>
    <lineage>
        <taxon>Bacteria</taxon>
        <taxon>Pseudomonadati</taxon>
        <taxon>Pseudomonadota</taxon>
        <taxon>Alphaproteobacteria</taxon>
        <taxon>Maricaulales</taxon>
        <taxon>Maricaulaceae</taxon>
        <taxon>Maricaulis</taxon>
    </lineage>
</organism>
<dbReference type="GO" id="GO:0005524">
    <property type="term" value="F:ATP binding"/>
    <property type="evidence" value="ECO:0007669"/>
    <property type="project" value="UniProtKB-KW"/>
</dbReference>
<dbReference type="PROSITE" id="PS50885">
    <property type="entry name" value="HAMP"/>
    <property type="match status" value="1"/>
</dbReference>
<dbReference type="InterPro" id="IPR003660">
    <property type="entry name" value="HAMP_dom"/>
</dbReference>
<dbReference type="InterPro" id="IPR029151">
    <property type="entry name" value="Sensor-like_sf"/>
</dbReference>
<dbReference type="InterPro" id="IPR000014">
    <property type="entry name" value="PAS"/>
</dbReference>
<gene>
    <name evidence="11" type="ORF">C7435_1543</name>
</gene>
<keyword evidence="3" id="KW-0808">Transferase</keyword>
<evidence type="ECO:0000313" key="11">
    <source>
        <dbReference type="EMBL" id="RKR00338.1"/>
    </source>
</evidence>
<dbReference type="RefSeq" id="WP_147422653.1">
    <property type="nucleotide sequence ID" value="NZ_RBIM01000003.1"/>
</dbReference>
<dbReference type="Gene3D" id="3.30.450.20">
    <property type="entry name" value="PAS domain"/>
    <property type="match status" value="2"/>
</dbReference>
<sequence length="535" mass="58211">MSKRTHPWTAFRSMQAKLLLLVCTITLLSALIMTWVNQVQTYRVARGATIEQLASEADLVAAALSEAIRNLRNDAQIIGQTPPVQGLARTAANGGIDPLGGATDGTWRTRLASIFSSTMQTQTRPSYMQMRYIGLSDGGRELVRVNHVNGENFVVEPNLLQQKGDEHYFQAGLAVAPDGAYLSDVTWNREFGEVDPREIPTIRLLLPIATSDGTPFGFIAINADYEALLRQAIATTTLANRLLISNQNGDFLATDPGQTHIRFGYHADHTYQAHPLLGHVTASHGPTRGEFDGEIFATRQIEFSDIETPLDLRVTVLRDTASVNAAALENLPVIVISSVILILASLSVTVLAINHVMRPFRALSTRIESAGSLRQIEDFPIERVDEVGTLARAFSDVTAGLVSSEARTRAIIEGIAEGVIVIDGAGHIETFNPACERMFNYRADALIGTNISLLIPSDSANGHDGFLARRADGELTDVIGTVREVHGVRKNGSRFPMELSVSEIELPGGRLYCGIVRDISQHTQVEQVKDGFIAP</sequence>
<dbReference type="CDD" id="cd00130">
    <property type="entry name" value="PAS"/>
    <property type="match status" value="1"/>
</dbReference>
<feature type="domain" description="HAMP" evidence="10">
    <location>
        <begin position="354"/>
        <end position="406"/>
    </location>
</feature>
<dbReference type="EMBL" id="RBIM01000003">
    <property type="protein sequence ID" value="RKR00338.1"/>
    <property type="molecule type" value="Genomic_DNA"/>
</dbReference>
<keyword evidence="7" id="KW-0902">Two-component regulatory system</keyword>
<dbReference type="Gene3D" id="6.10.340.10">
    <property type="match status" value="1"/>
</dbReference>
<feature type="domain" description="PAS" evidence="9">
    <location>
        <begin position="404"/>
        <end position="458"/>
    </location>
</feature>
<dbReference type="InterPro" id="IPR052155">
    <property type="entry name" value="Biofilm_reg_signaling"/>
</dbReference>
<dbReference type="PANTHER" id="PTHR44757:SF2">
    <property type="entry name" value="BIOFILM ARCHITECTURE MAINTENANCE PROTEIN MBAA"/>
    <property type="match status" value="1"/>
</dbReference>
<reference evidence="11 12" key="1">
    <citation type="submission" date="2018-10" db="EMBL/GenBank/DDBJ databases">
        <title>Genomic Encyclopedia of Type Strains, Phase IV (KMG-IV): sequencing the most valuable type-strain genomes for metagenomic binning, comparative biology and taxonomic classification.</title>
        <authorList>
            <person name="Goeker M."/>
        </authorList>
    </citation>
    <scope>NUCLEOTIDE SEQUENCE [LARGE SCALE GENOMIC DNA]</scope>
    <source>
        <strain evidence="11 12">DSM 4734</strain>
    </source>
</reference>
<evidence type="ECO:0000259" key="10">
    <source>
        <dbReference type="PROSITE" id="PS50885"/>
    </source>
</evidence>
<keyword evidence="8" id="KW-0812">Transmembrane</keyword>
<keyword evidence="8" id="KW-1133">Transmembrane helix</keyword>
<dbReference type="AlphaFoldDB" id="A0A495DDE1"/>
<keyword evidence="8" id="KW-0472">Membrane</keyword>
<keyword evidence="5" id="KW-0418">Kinase</keyword>
<evidence type="ECO:0000313" key="12">
    <source>
        <dbReference type="Proteomes" id="UP000273675"/>
    </source>
</evidence>